<dbReference type="EMBL" id="AP014809">
    <property type="protein sequence ID" value="BAU90168.1"/>
    <property type="molecule type" value="Genomic_DNA"/>
</dbReference>
<evidence type="ECO:0000313" key="1">
    <source>
        <dbReference type="EMBL" id="BAU90168.1"/>
    </source>
</evidence>
<organism evidence="1 2">
    <name type="scientific">Methylorubrum populi</name>
    <dbReference type="NCBI Taxonomy" id="223967"/>
    <lineage>
        <taxon>Bacteria</taxon>
        <taxon>Pseudomonadati</taxon>
        <taxon>Pseudomonadota</taxon>
        <taxon>Alphaproteobacteria</taxon>
        <taxon>Hyphomicrobiales</taxon>
        <taxon>Methylobacteriaceae</taxon>
        <taxon>Methylorubrum</taxon>
    </lineage>
</organism>
<evidence type="ECO:0000313" key="2">
    <source>
        <dbReference type="Proteomes" id="UP000218288"/>
    </source>
</evidence>
<dbReference type="OrthoDB" id="7998152at2"/>
<gene>
    <name evidence="1" type="ORF">MPPM_1563</name>
</gene>
<dbReference type="AlphaFoldDB" id="A0A161JLU2"/>
<name>A0A161JLU2_9HYPH</name>
<protein>
    <submittedName>
        <fullName evidence="1">Uncharacterized protein</fullName>
    </submittedName>
</protein>
<sequence length="66" mass="7534">MAAPHDILGFFEHRTDGAWVCVRPFTLNTRSTQVDIRRGMRFEYGRRVGGLDLAEYLEQLGSQFGS</sequence>
<dbReference type="Proteomes" id="UP000218288">
    <property type="component" value="Chromosome"/>
</dbReference>
<accession>A0A161JLU2</accession>
<proteinExistence type="predicted"/>
<reference evidence="1 2" key="1">
    <citation type="journal article" date="2016" name="Genome Announc.">
        <title>Complete Genome Sequence of Methylobacterium populi P-1M, Isolated from Pink-Pigmented Household Biofilm.</title>
        <authorList>
            <person name="Morohoshi T."/>
            <person name="Ikeda T."/>
        </authorList>
    </citation>
    <scope>NUCLEOTIDE SEQUENCE [LARGE SCALE GENOMIC DNA]</scope>
    <source>
        <strain evidence="1 2">P-1M</strain>
    </source>
</reference>
<dbReference type="RefSeq" id="WP_096484556.1">
    <property type="nucleotide sequence ID" value="NZ_AP014809.1"/>
</dbReference>